<protein>
    <recommendedName>
        <fullName evidence="4">Iron uptake protein</fullName>
    </recommendedName>
</protein>
<feature type="transmembrane region" description="Helical" evidence="1">
    <location>
        <begin position="6"/>
        <end position="29"/>
    </location>
</feature>
<accession>A0A857JB52</accession>
<dbReference type="KEGG" id="xyk:GT347_21755"/>
<feature type="transmembrane region" description="Helical" evidence="1">
    <location>
        <begin position="66"/>
        <end position="87"/>
    </location>
</feature>
<name>A0A857JB52_9BURK</name>
<evidence type="ECO:0000256" key="1">
    <source>
        <dbReference type="SAM" id="Phobius"/>
    </source>
</evidence>
<keyword evidence="3" id="KW-1185">Reference proteome</keyword>
<evidence type="ECO:0000313" key="3">
    <source>
        <dbReference type="Proteomes" id="UP000464787"/>
    </source>
</evidence>
<keyword evidence="1" id="KW-1133">Transmembrane helix</keyword>
<sequence length="88" mass="8816">MRLSLLLRLLAAVGGGFGVTTLAVLLLAGLLARAGMAGAEAVTAACLAGFLLYLGLLLWGLAHPSFVRLCAGLGISAAGLAALLRWAI</sequence>
<keyword evidence="1" id="KW-0812">Transmembrane</keyword>
<dbReference type="RefSeq" id="WP_160554182.1">
    <property type="nucleotide sequence ID" value="NZ_CP047650.1"/>
</dbReference>
<proteinExistence type="predicted"/>
<evidence type="ECO:0000313" key="2">
    <source>
        <dbReference type="EMBL" id="QHJ00372.1"/>
    </source>
</evidence>
<feature type="transmembrane region" description="Helical" evidence="1">
    <location>
        <begin position="41"/>
        <end position="60"/>
    </location>
</feature>
<evidence type="ECO:0008006" key="4">
    <source>
        <dbReference type="Google" id="ProtNLM"/>
    </source>
</evidence>
<keyword evidence="1" id="KW-0472">Membrane</keyword>
<gene>
    <name evidence="2" type="ORF">GT347_21755</name>
</gene>
<dbReference type="EMBL" id="CP047650">
    <property type="protein sequence ID" value="QHJ00372.1"/>
    <property type="molecule type" value="Genomic_DNA"/>
</dbReference>
<dbReference type="AlphaFoldDB" id="A0A857JB52"/>
<organism evidence="2 3">
    <name type="scientific">Xylophilus rhododendri</name>
    <dbReference type="NCBI Taxonomy" id="2697032"/>
    <lineage>
        <taxon>Bacteria</taxon>
        <taxon>Pseudomonadati</taxon>
        <taxon>Pseudomonadota</taxon>
        <taxon>Betaproteobacteria</taxon>
        <taxon>Burkholderiales</taxon>
        <taxon>Xylophilus</taxon>
    </lineage>
</organism>
<dbReference type="Proteomes" id="UP000464787">
    <property type="component" value="Chromosome"/>
</dbReference>
<reference evidence="2 3" key="1">
    <citation type="submission" date="2020-01" db="EMBL/GenBank/DDBJ databases">
        <title>Genome sequencing of strain KACC 21265.</title>
        <authorList>
            <person name="Heo J."/>
            <person name="Kim S.-J."/>
            <person name="Kim J.-S."/>
            <person name="Hong S.-B."/>
            <person name="Kwon S.-W."/>
        </authorList>
    </citation>
    <scope>NUCLEOTIDE SEQUENCE [LARGE SCALE GENOMIC DNA]</scope>
    <source>
        <strain evidence="2 3">KACC 21265</strain>
    </source>
</reference>